<accession>A0ABU6RJP9</accession>
<dbReference type="Proteomes" id="UP001341840">
    <property type="component" value="Unassembled WGS sequence"/>
</dbReference>
<evidence type="ECO:0000256" key="1">
    <source>
        <dbReference type="ARBA" id="ARBA00022598"/>
    </source>
</evidence>
<dbReference type="InterPro" id="IPR024909">
    <property type="entry name" value="Cys-tRNA/MSH_ligase"/>
</dbReference>
<evidence type="ECO:0000313" key="5">
    <source>
        <dbReference type="EMBL" id="MED6124038.1"/>
    </source>
</evidence>
<dbReference type="Pfam" id="PF01406">
    <property type="entry name" value="tRNA-synt_1e"/>
    <property type="match status" value="1"/>
</dbReference>
<dbReference type="InterPro" id="IPR032678">
    <property type="entry name" value="tRNA-synt_1_cat_dom"/>
</dbReference>
<keyword evidence="2" id="KW-0547">Nucleotide-binding</keyword>
<dbReference type="SUPFAM" id="SSF52374">
    <property type="entry name" value="Nucleotidylyl transferase"/>
    <property type="match status" value="1"/>
</dbReference>
<dbReference type="PANTHER" id="PTHR10890:SF25">
    <property type="entry name" value="CYSTEINE--TRNA LIGASE, CHLOROPLASTIC_MITOCHONDRIAL"/>
    <property type="match status" value="1"/>
</dbReference>
<feature type="domain" description="tRNA synthetases class I catalytic" evidence="4">
    <location>
        <begin position="90"/>
        <end position="260"/>
    </location>
</feature>
<evidence type="ECO:0000256" key="3">
    <source>
        <dbReference type="ARBA" id="ARBA00022840"/>
    </source>
</evidence>
<keyword evidence="1" id="KW-0436">Ligase</keyword>
<keyword evidence="3" id="KW-0067">ATP-binding</keyword>
<organism evidence="5 6">
    <name type="scientific">Stylosanthes scabra</name>
    <dbReference type="NCBI Taxonomy" id="79078"/>
    <lineage>
        <taxon>Eukaryota</taxon>
        <taxon>Viridiplantae</taxon>
        <taxon>Streptophyta</taxon>
        <taxon>Embryophyta</taxon>
        <taxon>Tracheophyta</taxon>
        <taxon>Spermatophyta</taxon>
        <taxon>Magnoliopsida</taxon>
        <taxon>eudicotyledons</taxon>
        <taxon>Gunneridae</taxon>
        <taxon>Pentapetalae</taxon>
        <taxon>rosids</taxon>
        <taxon>fabids</taxon>
        <taxon>Fabales</taxon>
        <taxon>Fabaceae</taxon>
        <taxon>Papilionoideae</taxon>
        <taxon>50 kb inversion clade</taxon>
        <taxon>dalbergioids sensu lato</taxon>
        <taxon>Dalbergieae</taxon>
        <taxon>Pterocarpus clade</taxon>
        <taxon>Stylosanthes</taxon>
    </lineage>
</organism>
<dbReference type="EMBL" id="JASCZI010030636">
    <property type="protein sequence ID" value="MED6124038.1"/>
    <property type="molecule type" value="Genomic_DNA"/>
</dbReference>
<reference evidence="5 6" key="1">
    <citation type="journal article" date="2023" name="Plants (Basel)">
        <title>Bridging the Gap: Combining Genomics and Transcriptomics Approaches to Understand Stylosanthes scabra, an Orphan Legume from the Brazilian Caatinga.</title>
        <authorList>
            <person name="Ferreira-Neto J.R.C."/>
            <person name="da Silva M.D."/>
            <person name="Binneck E."/>
            <person name="de Melo N.F."/>
            <person name="da Silva R.H."/>
            <person name="de Melo A.L.T.M."/>
            <person name="Pandolfi V."/>
            <person name="Bustamante F.O."/>
            <person name="Brasileiro-Vidal A.C."/>
            <person name="Benko-Iseppon A.M."/>
        </authorList>
    </citation>
    <scope>NUCLEOTIDE SEQUENCE [LARGE SCALE GENOMIC DNA]</scope>
    <source>
        <tissue evidence="5">Leaves</tissue>
    </source>
</reference>
<evidence type="ECO:0000259" key="4">
    <source>
        <dbReference type="Pfam" id="PF01406"/>
    </source>
</evidence>
<evidence type="ECO:0000256" key="2">
    <source>
        <dbReference type="ARBA" id="ARBA00022741"/>
    </source>
</evidence>
<comment type="caution">
    <text evidence="5">The sequence shown here is derived from an EMBL/GenBank/DDBJ whole genome shotgun (WGS) entry which is preliminary data.</text>
</comment>
<evidence type="ECO:0000313" key="6">
    <source>
        <dbReference type="Proteomes" id="UP001341840"/>
    </source>
</evidence>
<dbReference type="Gene3D" id="3.40.50.620">
    <property type="entry name" value="HUPs"/>
    <property type="match status" value="1"/>
</dbReference>
<gene>
    <name evidence="5" type="ORF">PIB30_055209</name>
</gene>
<dbReference type="PANTHER" id="PTHR10890">
    <property type="entry name" value="CYSTEINYL-TRNA SYNTHETASE"/>
    <property type="match status" value="1"/>
</dbReference>
<sequence length="264" mass="30166">MGTLSLSLSLLKFYKPSSSIPRSTRPIFFRTIKKLRSSSSFTCFSNSVGQSQPLTAHRNIALKSEGQNPKGPSPELWLHNTMSKKRELLKPKVESKVGMYVCGVTAYDLSHIGHARVYVNFDLLFRYLKHLGYEVSYVRNFTDVDDKIIARANELGEDPISLSQRYCEEFRQDMITLNCLTPSVEPKVSEHMPQIIDMIEKILNNGYAYVVDGDVYYSVEKFPEYGKLSGRDLEDNRAGERVAVDSRKKHPADFALWKVYIGYE</sequence>
<proteinExistence type="predicted"/>
<dbReference type="PRINTS" id="PR00983">
    <property type="entry name" value="TRNASYNTHCYS"/>
</dbReference>
<dbReference type="InterPro" id="IPR014729">
    <property type="entry name" value="Rossmann-like_a/b/a_fold"/>
</dbReference>
<name>A0ABU6RJP9_9FABA</name>
<protein>
    <recommendedName>
        <fullName evidence="4">tRNA synthetases class I catalytic domain-containing protein</fullName>
    </recommendedName>
</protein>
<keyword evidence="6" id="KW-1185">Reference proteome</keyword>